<evidence type="ECO:0000313" key="1">
    <source>
        <dbReference type="EMBL" id="PRP76424.1"/>
    </source>
</evidence>
<dbReference type="InParanoid" id="A0A2P6MXJ2"/>
<protein>
    <submittedName>
        <fullName evidence="1">Uncharacterized protein</fullName>
    </submittedName>
</protein>
<comment type="caution">
    <text evidence="1">The sequence shown here is derived from an EMBL/GenBank/DDBJ whole genome shotgun (WGS) entry which is preliminary data.</text>
</comment>
<proteinExistence type="predicted"/>
<name>A0A2P6MXJ2_9EUKA</name>
<organism evidence="1 2">
    <name type="scientific">Planoprotostelium fungivorum</name>
    <dbReference type="NCBI Taxonomy" id="1890364"/>
    <lineage>
        <taxon>Eukaryota</taxon>
        <taxon>Amoebozoa</taxon>
        <taxon>Evosea</taxon>
        <taxon>Variosea</taxon>
        <taxon>Cavosteliida</taxon>
        <taxon>Cavosteliaceae</taxon>
        <taxon>Planoprotostelium</taxon>
    </lineage>
</organism>
<dbReference type="AlphaFoldDB" id="A0A2P6MXJ2"/>
<dbReference type="EMBL" id="MDYQ01000326">
    <property type="protein sequence ID" value="PRP76424.1"/>
    <property type="molecule type" value="Genomic_DNA"/>
</dbReference>
<dbReference type="Proteomes" id="UP000241769">
    <property type="component" value="Unassembled WGS sequence"/>
</dbReference>
<sequence>MAQEVQVQVQVQVLFSCQFDPYPLLEELLLLRRRILPQILKGFSLLPIWQGVTSIETITPLAEYIQNTGSTRMNRLCITYFTCTPYPDYYAIASQLITLDSAVQWGDPKKK</sequence>
<evidence type="ECO:0000313" key="2">
    <source>
        <dbReference type="Proteomes" id="UP000241769"/>
    </source>
</evidence>
<accession>A0A2P6MXJ2</accession>
<keyword evidence="2" id="KW-1185">Reference proteome</keyword>
<reference evidence="1 2" key="1">
    <citation type="journal article" date="2018" name="Genome Biol. Evol.">
        <title>Multiple Roots of Fruiting Body Formation in Amoebozoa.</title>
        <authorList>
            <person name="Hillmann F."/>
            <person name="Forbes G."/>
            <person name="Novohradska S."/>
            <person name="Ferling I."/>
            <person name="Riege K."/>
            <person name="Groth M."/>
            <person name="Westermann M."/>
            <person name="Marz M."/>
            <person name="Spaller T."/>
            <person name="Winckler T."/>
            <person name="Schaap P."/>
            <person name="Glockner G."/>
        </authorList>
    </citation>
    <scope>NUCLEOTIDE SEQUENCE [LARGE SCALE GENOMIC DNA]</scope>
    <source>
        <strain evidence="1 2">Jena</strain>
    </source>
</reference>
<gene>
    <name evidence="1" type="ORF">PROFUN_12036</name>
</gene>